<dbReference type="Pfam" id="PF00196">
    <property type="entry name" value="GerE"/>
    <property type="match status" value="1"/>
</dbReference>
<evidence type="ECO:0000313" key="7">
    <source>
        <dbReference type="Proteomes" id="UP001575181"/>
    </source>
</evidence>
<dbReference type="SMART" id="SM00421">
    <property type="entry name" value="HTH_LUXR"/>
    <property type="match status" value="1"/>
</dbReference>
<keyword evidence="7" id="KW-1185">Reference proteome</keyword>
<keyword evidence="2" id="KW-0238">DNA-binding</keyword>
<dbReference type="SMART" id="SM00448">
    <property type="entry name" value="REC"/>
    <property type="match status" value="1"/>
</dbReference>
<dbReference type="Proteomes" id="UP001575181">
    <property type="component" value="Unassembled WGS sequence"/>
</dbReference>
<comment type="caution">
    <text evidence="6">The sequence shown here is derived from an EMBL/GenBank/DDBJ whole genome shotgun (WGS) entry which is preliminary data.</text>
</comment>
<dbReference type="InterPro" id="IPR001789">
    <property type="entry name" value="Sig_transdc_resp-reg_receiver"/>
</dbReference>
<dbReference type="PANTHER" id="PTHR45566:SF1">
    <property type="entry name" value="HTH-TYPE TRANSCRIPTIONAL REGULATOR YHJB-RELATED"/>
    <property type="match status" value="1"/>
</dbReference>
<evidence type="ECO:0000256" key="3">
    <source>
        <dbReference type="PROSITE-ProRule" id="PRU00169"/>
    </source>
</evidence>
<dbReference type="SUPFAM" id="SSF52172">
    <property type="entry name" value="CheY-like"/>
    <property type="match status" value="1"/>
</dbReference>
<dbReference type="InterPro" id="IPR000792">
    <property type="entry name" value="Tscrpt_reg_LuxR_C"/>
</dbReference>
<dbReference type="Pfam" id="PF00072">
    <property type="entry name" value="Response_reg"/>
    <property type="match status" value="1"/>
</dbReference>
<keyword evidence="1" id="KW-0597">Phosphoprotein</keyword>
<evidence type="ECO:0000256" key="1">
    <source>
        <dbReference type="ARBA" id="ARBA00022553"/>
    </source>
</evidence>
<evidence type="ECO:0000259" key="4">
    <source>
        <dbReference type="PROSITE" id="PS50043"/>
    </source>
</evidence>
<dbReference type="RefSeq" id="WP_373655039.1">
    <property type="nucleotide sequence ID" value="NZ_JBGUAW010000003.1"/>
</dbReference>
<organism evidence="6 7">
    <name type="scientific">Thiohalorhabdus methylotrophus</name>
    <dbReference type="NCBI Taxonomy" id="3242694"/>
    <lineage>
        <taxon>Bacteria</taxon>
        <taxon>Pseudomonadati</taxon>
        <taxon>Pseudomonadota</taxon>
        <taxon>Gammaproteobacteria</taxon>
        <taxon>Thiohalorhabdales</taxon>
        <taxon>Thiohalorhabdaceae</taxon>
        <taxon>Thiohalorhabdus</taxon>
    </lineage>
</organism>
<comment type="caution">
    <text evidence="3">Lacks conserved residue(s) required for the propagation of feature annotation.</text>
</comment>
<dbReference type="PROSITE" id="PS50110">
    <property type="entry name" value="RESPONSE_REGULATORY"/>
    <property type="match status" value="1"/>
</dbReference>
<dbReference type="CDD" id="cd06170">
    <property type="entry name" value="LuxR_C_like"/>
    <property type="match status" value="1"/>
</dbReference>
<evidence type="ECO:0000313" key="6">
    <source>
        <dbReference type="EMBL" id="MFA9460255.1"/>
    </source>
</evidence>
<dbReference type="PRINTS" id="PR00038">
    <property type="entry name" value="HTHLUXR"/>
</dbReference>
<accession>A0ABV4TSE9</accession>
<dbReference type="Gene3D" id="3.40.50.2300">
    <property type="match status" value="1"/>
</dbReference>
<dbReference type="InterPro" id="IPR058245">
    <property type="entry name" value="NreC/VraR/RcsB-like_REC"/>
</dbReference>
<dbReference type="PANTHER" id="PTHR45566">
    <property type="entry name" value="HTH-TYPE TRANSCRIPTIONAL REGULATOR YHJB-RELATED"/>
    <property type="match status" value="1"/>
</dbReference>
<proteinExistence type="predicted"/>
<reference evidence="6 7" key="1">
    <citation type="submission" date="2024-08" db="EMBL/GenBank/DDBJ databases">
        <title>Whole-genome sequencing of halo(alkali)philic microorganisms from hypersaline lakes.</title>
        <authorList>
            <person name="Sorokin D.Y."/>
            <person name="Merkel A.Y."/>
            <person name="Messina E."/>
            <person name="Yakimov M."/>
        </authorList>
    </citation>
    <scope>NUCLEOTIDE SEQUENCE [LARGE SCALE GENOMIC DNA]</scope>
    <source>
        <strain evidence="6 7">Cl-TMA</strain>
    </source>
</reference>
<evidence type="ECO:0000256" key="2">
    <source>
        <dbReference type="ARBA" id="ARBA00023125"/>
    </source>
</evidence>
<sequence>MKILLVDDHLLFREGMRHLLLDLEERPEILEASSCEEALEYIALHPDIDIGLLAPDLPCGDNDQALRYLAGAAPTIPWLGICGAEDQALMTRMFEAGARGYVPKTSSRRQMIQAIEQVHAGGFYSPPALAGPVLLGELAEEEAPRTREEAQHLLSPRQREVLNLVARGLPNRLIADELGVAEGTIRIHVSAILKAMKVRTRGEAVFLALQKGWVAS</sequence>
<evidence type="ECO:0000259" key="5">
    <source>
        <dbReference type="PROSITE" id="PS50110"/>
    </source>
</evidence>
<dbReference type="InterPro" id="IPR016032">
    <property type="entry name" value="Sig_transdc_resp-reg_C-effctor"/>
</dbReference>
<feature type="domain" description="Response regulatory" evidence="5">
    <location>
        <begin position="2"/>
        <end position="119"/>
    </location>
</feature>
<feature type="domain" description="HTH luxR-type" evidence="4">
    <location>
        <begin position="147"/>
        <end position="212"/>
    </location>
</feature>
<dbReference type="PROSITE" id="PS50043">
    <property type="entry name" value="HTH_LUXR_2"/>
    <property type="match status" value="1"/>
</dbReference>
<dbReference type="InterPro" id="IPR011006">
    <property type="entry name" value="CheY-like_superfamily"/>
</dbReference>
<dbReference type="SUPFAM" id="SSF46894">
    <property type="entry name" value="C-terminal effector domain of the bipartite response regulators"/>
    <property type="match status" value="1"/>
</dbReference>
<dbReference type="EMBL" id="JBGUAW010000003">
    <property type="protein sequence ID" value="MFA9460255.1"/>
    <property type="molecule type" value="Genomic_DNA"/>
</dbReference>
<protein>
    <submittedName>
        <fullName evidence="6">LuxR C-terminal-related transcriptional regulator</fullName>
    </submittedName>
</protein>
<dbReference type="CDD" id="cd17535">
    <property type="entry name" value="REC_NarL-like"/>
    <property type="match status" value="1"/>
</dbReference>
<name>A0ABV4TSE9_9GAMM</name>
<dbReference type="InterPro" id="IPR051015">
    <property type="entry name" value="EvgA-like"/>
</dbReference>
<gene>
    <name evidence="6" type="ORF">ACERLL_05385</name>
</gene>